<reference evidence="2" key="2">
    <citation type="submission" date="2023-05" db="EMBL/GenBank/DDBJ databases">
        <authorList>
            <consortium name="Lawrence Berkeley National Laboratory"/>
            <person name="Steindorff A."/>
            <person name="Hensen N."/>
            <person name="Bonometti L."/>
            <person name="Westerberg I."/>
            <person name="Brannstrom I.O."/>
            <person name="Guillou S."/>
            <person name="Cros-Aarteil S."/>
            <person name="Calhoun S."/>
            <person name="Haridas S."/>
            <person name="Kuo A."/>
            <person name="Mondo S."/>
            <person name="Pangilinan J."/>
            <person name="Riley R."/>
            <person name="Labutti K."/>
            <person name="Andreopoulos B."/>
            <person name="Lipzen A."/>
            <person name="Chen C."/>
            <person name="Yanf M."/>
            <person name="Daum C."/>
            <person name="Ng V."/>
            <person name="Clum A."/>
            <person name="Ohm R."/>
            <person name="Martin F."/>
            <person name="Silar P."/>
            <person name="Natvig D."/>
            <person name="Lalanne C."/>
            <person name="Gautier V."/>
            <person name="Ament-Velasquez S.L."/>
            <person name="Kruys A."/>
            <person name="Hutchinson M.I."/>
            <person name="Powell A.J."/>
            <person name="Barry K."/>
            <person name="Miller A.N."/>
            <person name="Grigoriev I.V."/>
            <person name="Debuchy R."/>
            <person name="Gladieux P."/>
            <person name="Thoren M.H."/>
            <person name="Johannesson H."/>
        </authorList>
    </citation>
    <scope>NUCLEOTIDE SEQUENCE</scope>
    <source>
        <strain evidence="2">CBS 103.79</strain>
    </source>
</reference>
<protein>
    <recommendedName>
        <fullName evidence="1">FAD-binding PCMH-type domain-containing protein</fullName>
    </recommendedName>
</protein>
<dbReference type="Pfam" id="PF01565">
    <property type="entry name" value="FAD_binding_4"/>
    <property type="match status" value="1"/>
</dbReference>
<evidence type="ECO:0000259" key="1">
    <source>
        <dbReference type="PROSITE" id="PS51387"/>
    </source>
</evidence>
<gene>
    <name evidence="2" type="ORF">C8A05DRAFT_39437</name>
</gene>
<dbReference type="Gene3D" id="3.30.465.10">
    <property type="match status" value="1"/>
</dbReference>
<dbReference type="GO" id="GO:0005739">
    <property type="term" value="C:mitochondrion"/>
    <property type="evidence" value="ECO:0007669"/>
    <property type="project" value="TreeGrafter"/>
</dbReference>
<reference evidence="2" key="1">
    <citation type="journal article" date="2023" name="Mol. Phylogenet. Evol.">
        <title>Genome-scale phylogeny and comparative genomics of the fungal order Sordariales.</title>
        <authorList>
            <person name="Hensen N."/>
            <person name="Bonometti L."/>
            <person name="Westerberg I."/>
            <person name="Brannstrom I.O."/>
            <person name="Guillou S."/>
            <person name="Cros-Aarteil S."/>
            <person name="Calhoun S."/>
            <person name="Haridas S."/>
            <person name="Kuo A."/>
            <person name="Mondo S."/>
            <person name="Pangilinan J."/>
            <person name="Riley R."/>
            <person name="LaButti K."/>
            <person name="Andreopoulos B."/>
            <person name="Lipzen A."/>
            <person name="Chen C."/>
            <person name="Yan M."/>
            <person name="Daum C."/>
            <person name="Ng V."/>
            <person name="Clum A."/>
            <person name="Steindorff A."/>
            <person name="Ohm R.A."/>
            <person name="Martin F."/>
            <person name="Silar P."/>
            <person name="Natvig D.O."/>
            <person name="Lalanne C."/>
            <person name="Gautier V."/>
            <person name="Ament-Velasquez S.L."/>
            <person name="Kruys A."/>
            <person name="Hutchinson M.I."/>
            <person name="Powell A.J."/>
            <person name="Barry K."/>
            <person name="Miller A.N."/>
            <person name="Grigoriev I.V."/>
            <person name="Debuchy R."/>
            <person name="Gladieux P."/>
            <person name="Hiltunen Thoren M."/>
            <person name="Johannesson H."/>
        </authorList>
    </citation>
    <scope>NUCLEOTIDE SEQUENCE</scope>
    <source>
        <strain evidence="2">CBS 103.79</strain>
    </source>
</reference>
<name>A0AAN6MA54_9PEZI</name>
<comment type="caution">
    <text evidence="2">The sequence shown here is derived from an EMBL/GenBank/DDBJ whole genome shotgun (WGS) entry which is preliminary data.</text>
</comment>
<feature type="domain" description="FAD-binding PCMH-type" evidence="1">
    <location>
        <begin position="8"/>
        <end position="187"/>
    </location>
</feature>
<organism evidence="2 3">
    <name type="scientific">Staphylotrichum tortipilum</name>
    <dbReference type="NCBI Taxonomy" id="2831512"/>
    <lineage>
        <taxon>Eukaryota</taxon>
        <taxon>Fungi</taxon>
        <taxon>Dikarya</taxon>
        <taxon>Ascomycota</taxon>
        <taxon>Pezizomycotina</taxon>
        <taxon>Sordariomycetes</taxon>
        <taxon>Sordariomycetidae</taxon>
        <taxon>Sordariales</taxon>
        <taxon>Chaetomiaceae</taxon>
        <taxon>Staphylotrichum</taxon>
    </lineage>
</organism>
<dbReference type="EMBL" id="MU856306">
    <property type="protein sequence ID" value="KAK3897010.1"/>
    <property type="molecule type" value="Genomic_DNA"/>
</dbReference>
<dbReference type="AlphaFoldDB" id="A0AAN6MA54"/>
<dbReference type="PANTHER" id="PTHR11748">
    <property type="entry name" value="D-LACTATE DEHYDROGENASE"/>
    <property type="match status" value="1"/>
</dbReference>
<dbReference type="GO" id="GO:1903457">
    <property type="term" value="P:lactate catabolic process"/>
    <property type="evidence" value="ECO:0007669"/>
    <property type="project" value="TreeGrafter"/>
</dbReference>
<dbReference type="InterPro" id="IPR016169">
    <property type="entry name" value="FAD-bd_PCMH_sub2"/>
</dbReference>
<dbReference type="GO" id="GO:0008720">
    <property type="term" value="F:D-lactate dehydrogenase (NAD+) activity"/>
    <property type="evidence" value="ECO:0007669"/>
    <property type="project" value="TreeGrafter"/>
</dbReference>
<dbReference type="InterPro" id="IPR006094">
    <property type="entry name" value="Oxid_FAD_bind_N"/>
</dbReference>
<sequence length="318" mass="35278">MITILDEEELVASAVVFPGSTQEVQQVVRWANKHLIPIFPISMGRNLSYGGAAPRVRGSVTVDLGRRINTILDINAEDYTCLVEPGVSYYALYKALKARGLDEHMWIDTPDLGGGSVIGNAVDRGVGYTPYGDHWACHAGLEVVLPSGEVIRTGIGALPGNNSWQLFPYGFGPFSEGYEAFMYTFKNDEDLVTYDSLTRYPLDIVARAFPNKDSHMSELQLLSAQTNDLKERLWGVGVIRQTDKMTDWVTNDVNVAINNCKELMLAVHDDVETKLAAIPTSTTYNSKTYQKLNLGNAWRKHVYALFTEANGKQKDFSA</sequence>
<dbReference type="InterPro" id="IPR016167">
    <property type="entry name" value="FAD-bd_PCMH_sub1"/>
</dbReference>
<dbReference type="GO" id="GO:0071949">
    <property type="term" value="F:FAD binding"/>
    <property type="evidence" value="ECO:0007669"/>
    <property type="project" value="InterPro"/>
</dbReference>
<evidence type="ECO:0000313" key="3">
    <source>
        <dbReference type="Proteomes" id="UP001303889"/>
    </source>
</evidence>
<feature type="non-terminal residue" evidence="2">
    <location>
        <position position="318"/>
    </location>
</feature>
<dbReference type="InterPro" id="IPR036318">
    <property type="entry name" value="FAD-bd_PCMH-like_sf"/>
</dbReference>
<accession>A0AAN6MA54</accession>
<keyword evidence="3" id="KW-1185">Reference proteome</keyword>
<proteinExistence type="predicted"/>
<dbReference type="InterPro" id="IPR016166">
    <property type="entry name" value="FAD-bd_PCMH"/>
</dbReference>
<evidence type="ECO:0000313" key="2">
    <source>
        <dbReference type="EMBL" id="KAK3897010.1"/>
    </source>
</evidence>
<dbReference type="PROSITE" id="PS51387">
    <property type="entry name" value="FAD_PCMH"/>
    <property type="match status" value="1"/>
</dbReference>
<dbReference type="PANTHER" id="PTHR11748:SF114">
    <property type="entry name" value="ARYL-ALCOHOL OXIDASE VANILLYL-ALCOHOL OXIDASE (AFU_ORTHOLOGUE AFUA_3G09500)-RELATED"/>
    <property type="match status" value="1"/>
</dbReference>
<dbReference type="GO" id="GO:0004458">
    <property type="term" value="F:D-lactate dehydrogenase (cytochrome) activity"/>
    <property type="evidence" value="ECO:0007669"/>
    <property type="project" value="TreeGrafter"/>
</dbReference>
<dbReference type="Gene3D" id="3.30.43.10">
    <property type="entry name" value="Uridine Diphospho-n-acetylenolpyruvylglucosamine Reductase, domain 2"/>
    <property type="match status" value="1"/>
</dbReference>
<dbReference type="SUPFAM" id="SSF56176">
    <property type="entry name" value="FAD-binding/transporter-associated domain-like"/>
    <property type="match status" value="1"/>
</dbReference>
<dbReference type="Proteomes" id="UP001303889">
    <property type="component" value="Unassembled WGS sequence"/>
</dbReference>